<reference evidence="1" key="2">
    <citation type="journal article" date="2015" name="Data Brief">
        <title>Shoot transcriptome of the giant reed, Arundo donax.</title>
        <authorList>
            <person name="Barrero R.A."/>
            <person name="Guerrero F.D."/>
            <person name="Moolhuijzen P."/>
            <person name="Goolsby J.A."/>
            <person name="Tidwell J."/>
            <person name="Bellgard S.E."/>
            <person name="Bellgard M.I."/>
        </authorList>
    </citation>
    <scope>NUCLEOTIDE SEQUENCE</scope>
    <source>
        <tissue evidence="1">Shoot tissue taken approximately 20 cm above the soil surface</tissue>
    </source>
</reference>
<protein>
    <submittedName>
        <fullName evidence="1">Uncharacterized protein</fullName>
    </submittedName>
</protein>
<proteinExistence type="predicted"/>
<dbReference type="AlphaFoldDB" id="A0A0A8YX48"/>
<accession>A0A0A8YX48</accession>
<name>A0A0A8YX48_ARUDO</name>
<evidence type="ECO:0000313" key="1">
    <source>
        <dbReference type="EMBL" id="JAD31714.1"/>
    </source>
</evidence>
<organism evidence="1">
    <name type="scientific">Arundo donax</name>
    <name type="common">Giant reed</name>
    <name type="synonym">Donax arundinaceus</name>
    <dbReference type="NCBI Taxonomy" id="35708"/>
    <lineage>
        <taxon>Eukaryota</taxon>
        <taxon>Viridiplantae</taxon>
        <taxon>Streptophyta</taxon>
        <taxon>Embryophyta</taxon>
        <taxon>Tracheophyta</taxon>
        <taxon>Spermatophyta</taxon>
        <taxon>Magnoliopsida</taxon>
        <taxon>Liliopsida</taxon>
        <taxon>Poales</taxon>
        <taxon>Poaceae</taxon>
        <taxon>PACMAD clade</taxon>
        <taxon>Arundinoideae</taxon>
        <taxon>Arundineae</taxon>
        <taxon>Arundo</taxon>
    </lineage>
</organism>
<reference evidence="1" key="1">
    <citation type="submission" date="2014-09" db="EMBL/GenBank/DDBJ databases">
        <authorList>
            <person name="Magalhaes I.L.F."/>
            <person name="Oliveira U."/>
            <person name="Santos F.R."/>
            <person name="Vidigal T.H.D.A."/>
            <person name="Brescovit A.D."/>
            <person name="Santos A.J."/>
        </authorList>
    </citation>
    <scope>NUCLEOTIDE SEQUENCE</scope>
    <source>
        <tissue evidence="1">Shoot tissue taken approximately 20 cm above the soil surface</tissue>
    </source>
</reference>
<sequence>MGTRGWHGNIPVPLVCAAEFSTTRASAGRGP</sequence>
<dbReference type="EMBL" id="GBRH01266181">
    <property type="protein sequence ID" value="JAD31714.1"/>
    <property type="molecule type" value="Transcribed_RNA"/>
</dbReference>